<feature type="transmembrane region" description="Helical" evidence="6">
    <location>
        <begin position="324"/>
        <end position="342"/>
    </location>
</feature>
<evidence type="ECO:0000256" key="6">
    <source>
        <dbReference type="SAM" id="Phobius"/>
    </source>
</evidence>
<keyword evidence="5 6" id="KW-0472">Membrane</keyword>
<feature type="transmembrane region" description="Helical" evidence="6">
    <location>
        <begin position="362"/>
        <end position="382"/>
    </location>
</feature>
<evidence type="ECO:0000256" key="2">
    <source>
        <dbReference type="ARBA" id="ARBA00022475"/>
    </source>
</evidence>
<evidence type="ECO:0000256" key="1">
    <source>
        <dbReference type="ARBA" id="ARBA00004651"/>
    </source>
</evidence>
<proteinExistence type="predicted"/>
<name>A0A2Y9C9L0_9FIRM</name>
<accession>A0A2Y9C9L0</accession>
<keyword evidence="2" id="KW-1003">Cell membrane</keyword>
<feature type="transmembrane region" description="Helical" evidence="6">
    <location>
        <begin position="448"/>
        <end position="470"/>
    </location>
</feature>
<dbReference type="PANTHER" id="PTHR43652:SF6">
    <property type="entry name" value="ARGININE REPRESSOR"/>
    <property type="match status" value="1"/>
</dbReference>
<evidence type="ECO:0000313" key="8">
    <source>
        <dbReference type="Proteomes" id="UP000245845"/>
    </source>
</evidence>
<keyword evidence="3 6" id="KW-0812">Transmembrane</keyword>
<feature type="transmembrane region" description="Helical" evidence="6">
    <location>
        <begin position="394"/>
        <end position="414"/>
    </location>
</feature>
<keyword evidence="4 6" id="KW-1133">Transmembrane helix</keyword>
<dbReference type="OrthoDB" id="255482at2"/>
<feature type="transmembrane region" description="Helical" evidence="6">
    <location>
        <begin position="83"/>
        <end position="102"/>
    </location>
</feature>
<dbReference type="AlphaFoldDB" id="A0A2Y9C9L0"/>
<evidence type="ECO:0000256" key="5">
    <source>
        <dbReference type="ARBA" id="ARBA00023136"/>
    </source>
</evidence>
<feature type="transmembrane region" description="Helical" evidence="6">
    <location>
        <begin position="123"/>
        <end position="142"/>
    </location>
</feature>
<comment type="subcellular location">
    <subcellularLocation>
        <location evidence="1">Cell membrane</location>
        <topology evidence="1">Multi-pass membrane protein</topology>
    </subcellularLocation>
</comment>
<keyword evidence="8" id="KW-1185">Reference proteome</keyword>
<protein>
    <submittedName>
        <fullName evidence="7">Putative ion transporter superfamily protein YfcC</fullName>
    </submittedName>
</protein>
<dbReference type="PANTHER" id="PTHR43652">
    <property type="entry name" value="BASIC AMINO ACID ANTIPORTER YFCC-RELATED"/>
    <property type="match status" value="1"/>
</dbReference>
<dbReference type="GO" id="GO:0005886">
    <property type="term" value="C:plasma membrane"/>
    <property type="evidence" value="ECO:0007669"/>
    <property type="project" value="UniProtKB-SubCell"/>
</dbReference>
<sequence>MNENSEKQKKKKWDIQVPHTYFIIFMILILCAILTYVLPAGSYDRVENDTGRMVVVADSFHEVESNPISLMDFLKAVPSGLEAQAALIFFVFVCGGTFGIFDETNALNVGINKIAHRLNGKETLMIIAITTIFSILGATMAFDPQVIMFIPLGVALARRCGYDAITGIAMVLGGVYVGFSCGALNPYTTAVAQGIAGVPLFSGLGFRVVWQIVTLVFTCAYIIRYAKKVKASPSTSYCYELGLSEKEAHEKEQANFTTKLSVRQILVILVLFGGLGCVVYGSLKLSWGTSDMAAAFFGMGLLAGIIGGLGGNKICTSWIKGAKTMVFGALAIGLGRAILIVLENGMIMDTIVSGLSSLLQMLPSSLISIGMLIANVVINFFVPSGSGQATLVMPFMAAIASLTGVTMQTAIVAFQGGEGFSNAVIPTSSTTNACLGAGNVGYEKWVRFAMPMFLIQLVICAVFTIIASVIGL</sequence>
<organism evidence="7 8">
    <name type="scientific">Faecalicatena orotica</name>
    <dbReference type="NCBI Taxonomy" id="1544"/>
    <lineage>
        <taxon>Bacteria</taxon>
        <taxon>Bacillati</taxon>
        <taxon>Bacillota</taxon>
        <taxon>Clostridia</taxon>
        <taxon>Lachnospirales</taxon>
        <taxon>Lachnospiraceae</taxon>
        <taxon>Faecalicatena</taxon>
    </lineage>
</organism>
<dbReference type="EMBL" id="QGDL01000001">
    <property type="protein sequence ID" value="PWJ32359.1"/>
    <property type="molecule type" value="Genomic_DNA"/>
</dbReference>
<comment type="caution">
    <text evidence="7">The sequence shown here is derived from an EMBL/GenBank/DDBJ whole genome shotgun (WGS) entry which is preliminary data.</text>
</comment>
<dbReference type="RefSeq" id="WP_109729696.1">
    <property type="nucleotide sequence ID" value="NZ_BAAACK010000007.1"/>
</dbReference>
<dbReference type="InterPro" id="IPR051679">
    <property type="entry name" value="DASS-Related_Transporters"/>
</dbReference>
<feature type="transmembrane region" description="Helical" evidence="6">
    <location>
        <begin position="21"/>
        <end position="38"/>
    </location>
</feature>
<evidence type="ECO:0000256" key="4">
    <source>
        <dbReference type="ARBA" id="ARBA00022989"/>
    </source>
</evidence>
<evidence type="ECO:0000313" key="7">
    <source>
        <dbReference type="EMBL" id="PWJ32359.1"/>
    </source>
</evidence>
<dbReference type="Pfam" id="PF03606">
    <property type="entry name" value="DcuC"/>
    <property type="match status" value="1"/>
</dbReference>
<evidence type="ECO:0000256" key="3">
    <source>
        <dbReference type="ARBA" id="ARBA00022692"/>
    </source>
</evidence>
<dbReference type="InterPro" id="IPR018385">
    <property type="entry name" value="C4_dicarb_anaerob_car-like"/>
</dbReference>
<feature type="transmembrane region" description="Helical" evidence="6">
    <location>
        <begin position="265"/>
        <end position="287"/>
    </location>
</feature>
<dbReference type="Proteomes" id="UP000245845">
    <property type="component" value="Unassembled WGS sequence"/>
</dbReference>
<reference evidence="7 8" key="1">
    <citation type="submission" date="2018-05" db="EMBL/GenBank/DDBJ databases">
        <title>The Hungate 1000. A catalogue of reference genomes from the rumen microbiome.</title>
        <authorList>
            <person name="Kelly W."/>
        </authorList>
    </citation>
    <scope>NUCLEOTIDE SEQUENCE [LARGE SCALE GENOMIC DNA]</scope>
    <source>
        <strain evidence="7 8">NLAE-zl-C242</strain>
    </source>
</reference>
<feature type="transmembrane region" description="Helical" evidence="6">
    <location>
        <begin position="293"/>
        <end position="312"/>
    </location>
</feature>
<gene>
    <name evidence="7" type="ORF">A8806_101647</name>
</gene>